<sequence length="219" mass="24339">MSNLKKYIIFYIVLVLTTCSVLAVPKNVNKRYDSDDETCTNFCKNSPLPPANFSSEQLTGYCSNTILGEVPSTDNLPSVLITKPDYNEVISLNKSINFEFKFVNFEPGAASNISTEFEKFPQAINKNGSVIGHYHLTIQKIPSLDNVPDPKTFAFFTPINFLPNATGTYQIPVPGLTEEGIYRACTYTTAKAHQCVNVPTGDRGPIDDCIRFKVEKNAY</sequence>
<organism evidence="1 2">
    <name type="scientific">Dentiscutata heterogama</name>
    <dbReference type="NCBI Taxonomy" id="1316150"/>
    <lineage>
        <taxon>Eukaryota</taxon>
        <taxon>Fungi</taxon>
        <taxon>Fungi incertae sedis</taxon>
        <taxon>Mucoromycota</taxon>
        <taxon>Glomeromycotina</taxon>
        <taxon>Glomeromycetes</taxon>
        <taxon>Diversisporales</taxon>
        <taxon>Gigasporaceae</taxon>
        <taxon>Dentiscutata</taxon>
    </lineage>
</organism>
<reference evidence="1" key="1">
    <citation type="submission" date="2021-06" db="EMBL/GenBank/DDBJ databases">
        <authorList>
            <person name="Kallberg Y."/>
            <person name="Tangrot J."/>
            <person name="Rosling A."/>
        </authorList>
    </citation>
    <scope>NUCLEOTIDE SEQUENCE</scope>
    <source>
        <strain evidence="1">IL203A</strain>
    </source>
</reference>
<accession>A0ACA9KP12</accession>
<dbReference type="Proteomes" id="UP000789702">
    <property type="component" value="Unassembled WGS sequence"/>
</dbReference>
<proteinExistence type="predicted"/>
<protein>
    <submittedName>
        <fullName evidence="1">139_t:CDS:1</fullName>
    </submittedName>
</protein>
<evidence type="ECO:0000313" key="1">
    <source>
        <dbReference type="EMBL" id="CAG8483209.1"/>
    </source>
</evidence>
<dbReference type="EMBL" id="CAJVPU010001532">
    <property type="protein sequence ID" value="CAG8483209.1"/>
    <property type="molecule type" value="Genomic_DNA"/>
</dbReference>
<name>A0ACA9KP12_9GLOM</name>
<comment type="caution">
    <text evidence="1">The sequence shown here is derived from an EMBL/GenBank/DDBJ whole genome shotgun (WGS) entry which is preliminary data.</text>
</comment>
<gene>
    <name evidence="1" type="ORF">DHETER_LOCUS2218</name>
</gene>
<evidence type="ECO:0000313" key="2">
    <source>
        <dbReference type="Proteomes" id="UP000789702"/>
    </source>
</evidence>
<keyword evidence="2" id="KW-1185">Reference proteome</keyword>